<dbReference type="SUPFAM" id="SSF50341">
    <property type="entry name" value="CheW-like"/>
    <property type="match status" value="1"/>
</dbReference>
<dbReference type="Pfam" id="PF01584">
    <property type="entry name" value="CheW"/>
    <property type="match status" value="1"/>
</dbReference>
<reference evidence="4 5" key="1">
    <citation type="submission" date="2016-10" db="EMBL/GenBank/DDBJ databases">
        <authorList>
            <person name="de Groot N.N."/>
        </authorList>
    </citation>
    <scope>NUCLEOTIDE SEQUENCE [LARGE SCALE GENOMIC DNA]</scope>
    <source>
        <strain evidence="4 5">B7-7</strain>
    </source>
</reference>
<dbReference type="SMART" id="SM00448">
    <property type="entry name" value="REC"/>
    <property type="match status" value="1"/>
</dbReference>
<dbReference type="SMART" id="SM00260">
    <property type="entry name" value="CheW"/>
    <property type="match status" value="1"/>
</dbReference>
<dbReference type="PANTHER" id="PTHR47233:SF3">
    <property type="entry name" value="CHEMOTAXIS PROTEIN CHEV"/>
    <property type="match status" value="1"/>
</dbReference>
<feature type="domain" description="CheW-like" evidence="3">
    <location>
        <begin position="29"/>
        <end position="169"/>
    </location>
</feature>
<dbReference type="InterPro" id="IPR036061">
    <property type="entry name" value="CheW-like_dom_sf"/>
</dbReference>
<dbReference type="InterPro" id="IPR001789">
    <property type="entry name" value="Sig_transdc_resp-reg_receiver"/>
</dbReference>
<dbReference type="InterPro" id="IPR024181">
    <property type="entry name" value="Chemotax_regulator_CheV"/>
</dbReference>
<evidence type="ECO:0000313" key="4">
    <source>
        <dbReference type="EMBL" id="SEQ11683.1"/>
    </source>
</evidence>
<dbReference type="Gene3D" id="2.30.30.40">
    <property type="entry name" value="SH3 Domains"/>
    <property type="match status" value="1"/>
</dbReference>
<feature type="domain" description="Response regulatory" evidence="2">
    <location>
        <begin position="190"/>
        <end position="314"/>
    </location>
</feature>
<dbReference type="PANTHER" id="PTHR47233">
    <property type="entry name" value="CHEMOTAXIS PROTEIN CHEV"/>
    <property type="match status" value="1"/>
</dbReference>
<keyword evidence="5" id="KW-1185">Reference proteome</keyword>
<gene>
    <name evidence="4" type="ORF">SAMN05421693_11735</name>
</gene>
<dbReference type="EMBL" id="FOFO01000017">
    <property type="protein sequence ID" value="SEQ11683.1"/>
    <property type="molecule type" value="Genomic_DNA"/>
</dbReference>
<dbReference type="PROSITE" id="PS50110">
    <property type="entry name" value="RESPONSE_REGULATORY"/>
    <property type="match status" value="1"/>
</dbReference>
<dbReference type="PIRSF" id="PIRSF002867">
    <property type="entry name" value="CheV"/>
    <property type="match status" value="1"/>
</dbReference>
<dbReference type="Proteomes" id="UP000199496">
    <property type="component" value="Unassembled WGS sequence"/>
</dbReference>
<dbReference type="PROSITE" id="PS50851">
    <property type="entry name" value="CHEW"/>
    <property type="match status" value="1"/>
</dbReference>
<evidence type="ECO:0000256" key="1">
    <source>
        <dbReference type="PROSITE-ProRule" id="PRU00169"/>
    </source>
</evidence>
<accession>A0A1H9DFW4</accession>
<proteinExistence type="predicted"/>
<dbReference type="GO" id="GO:0006935">
    <property type="term" value="P:chemotaxis"/>
    <property type="evidence" value="ECO:0007669"/>
    <property type="project" value="InterPro"/>
</dbReference>
<dbReference type="Pfam" id="PF00072">
    <property type="entry name" value="Response_reg"/>
    <property type="match status" value="1"/>
</dbReference>
<name>A0A1H9DFW4_9GAMM</name>
<protein>
    <submittedName>
        <fullName evidence="4">Two-component system, chemotaxis family, response regulator CheV</fullName>
    </submittedName>
</protein>
<dbReference type="GO" id="GO:0000160">
    <property type="term" value="P:phosphorelay signal transduction system"/>
    <property type="evidence" value="ECO:0007669"/>
    <property type="project" value="InterPro"/>
</dbReference>
<dbReference type="InterPro" id="IPR002545">
    <property type="entry name" value="CheW-lke_dom"/>
</dbReference>
<dbReference type="InterPro" id="IPR011006">
    <property type="entry name" value="CheY-like_superfamily"/>
</dbReference>
<dbReference type="Gene3D" id="2.40.50.180">
    <property type="entry name" value="CheA-289, Domain 4"/>
    <property type="match status" value="1"/>
</dbReference>
<dbReference type="SUPFAM" id="SSF52172">
    <property type="entry name" value="CheY-like"/>
    <property type="match status" value="1"/>
</dbReference>
<dbReference type="Gene3D" id="3.40.50.2300">
    <property type="match status" value="1"/>
</dbReference>
<dbReference type="STRING" id="867345.SAMN05421693_11735"/>
<feature type="modified residue" description="4-aspartylphosphate" evidence="1">
    <location>
        <position position="247"/>
    </location>
</feature>
<evidence type="ECO:0000313" key="5">
    <source>
        <dbReference type="Proteomes" id="UP000199496"/>
    </source>
</evidence>
<sequence length="321" mass="35052">MFHGVFRAKLMSSLLDDVDRRTQMVGQNRLELLLFTLGTRQLFAINVFKVREVIACPNLNRLPSAHSIIRGVATLRGKTVSVVDLALALSLPPIDPGRSEAFVILTEFNRSIQGLLVASVDRIVNLNWDQIRPPPRGTHKDSFLTAVTQIDDRLVEIIDVEKVLEMITGPARDVSDMVTAGVHEGGHVRRALVADDSAVARKQVVRALTQIGVEAVVFNDGRQALDALLEMAAQGPIHEQIGLVISDIEMPEMDGYTLSAAIRKEPALAGLYVMLHSSLSGTFNETLVRRAGADRFLPKFSPDELAEAVLTHLQSDGAKVG</sequence>
<evidence type="ECO:0000259" key="2">
    <source>
        <dbReference type="PROSITE" id="PS50110"/>
    </source>
</evidence>
<organism evidence="4 5">
    <name type="scientific">Ectothiorhodospira magna</name>
    <dbReference type="NCBI Taxonomy" id="867345"/>
    <lineage>
        <taxon>Bacteria</taxon>
        <taxon>Pseudomonadati</taxon>
        <taxon>Pseudomonadota</taxon>
        <taxon>Gammaproteobacteria</taxon>
        <taxon>Chromatiales</taxon>
        <taxon>Ectothiorhodospiraceae</taxon>
        <taxon>Ectothiorhodospira</taxon>
    </lineage>
</organism>
<evidence type="ECO:0000259" key="3">
    <source>
        <dbReference type="PROSITE" id="PS50851"/>
    </source>
</evidence>
<keyword evidence="1" id="KW-0597">Phosphoprotein</keyword>
<dbReference type="AlphaFoldDB" id="A0A1H9DFW4"/>